<keyword evidence="3" id="KW-1185">Reference proteome</keyword>
<reference evidence="2 3" key="1">
    <citation type="journal article" date="2016" name="Nat. Commun.">
        <title>Ectomycorrhizal ecology is imprinted in the genome of the dominant symbiotic fungus Cenococcum geophilum.</title>
        <authorList>
            <consortium name="DOE Joint Genome Institute"/>
            <person name="Peter M."/>
            <person name="Kohler A."/>
            <person name="Ohm R.A."/>
            <person name="Kuo A."/>
            <person name="Krutzmann J."/>
            <person name="Morin E."/>
            <person name="Arend M."/>
            <person name="Barry K.W."/>
            <person name="Binder M."/>
            <person name="Choi C."/>
            <person name="Clum A."/>
            <person name="Copeland A."/>
            <person name="Grisel N."/>
            <person name="Haridas S."/>
            <person name="Kipfer T."/>
            <person name="LaButti K."/>
            <person name="Lindquist E."/>
            <person name="Lipzen A."/>
            <person name="Maire R."/>
            <person name="Meier B."/>
            <person name="Mihaltcheva S."/>
            <person name="Molinier V."/>
            <person name="Murat C."/>
            <person name="Poggeler S."/>
            <person name="Quandt C.A."/>
            <person name="Sperisen C."/>
            <person name="Tritt A."/>
            <person name="Tisserant E."/>
            <person name="Crous P.W."/>
            <person name="Henrissat B."/>
            <person name="Nehls U."/>
            <person name="Egli S."/>
            <person name="Spatafora J.W."/>
            <person name="Grigoriev I.V."/>
            <person name="Martin F.M."/>
        </authorList>
    </citation>
    <scope>NUCLEOTIDE SEQUENCE [LARGE SCALE GENOMIC DNA]</scope>
    <source>
        <strain evidence="2 3">CBS 207.34</strain>
    </source>
</reference>
<evidence type="ECO:0000313" key="2">
    <source>
        <dbReference type="EMBL" id="OCL13962.1"/>
    </source>
</evidence>
<accession>A0A8E2FB54</accession>
<feature type="region of interest" description="Disordered" evidence="1">
    <location>
        <begin position="1"/>
        <end position="23"/>
    </location>
</feature>
<evidence type="ECO:0000313" key="3">
    <source>
        <dbReference type="Proteomes" id="UP000250140"/>
    </source>
</evidence>
<gene>
    <name evidence="2" type="ORF">AOQ84DRAFT_223660</name>
</gene>
<protein>
    <submittedName>
        <fullName evidence="2">Uncharacterized protein</fullName>
    </submittedName>
</protein>
<dbReference type="EMBL" id="KV748644">
    <property type="protein sequence ID" value="OCL13962.1"/>
    <property type="molecule type" value="Genomic_DNA"/>
</dbReference>
<feature type="region of interest" description="Disordered" evidence="1">
    <location>
        <begin position="127"/>
        <end position="197"/>
    </location>
</feature>
<feature type="compositionally biased region" description="Polar residues" evidence="1">
    <location>
        <begin position="132"/>
        <end position="147"/>
    </location>
</feature>
<evidence type="ECO:0000256" key="1">
    <source>
        <dbReference type="SAM" id="MobiDB-lite"/>
    </source>
</evidence>
<feature type="region of interest" description="Disordered" evidence="1">
    <location>
        <begin position="84"/>
        <end position="113"/>
    </location>
</feature>
<sequence>MQFTTRRGGGEHGTDSSQGERVAMGEASASICQHLLLDMLMLDTRASKPWAIFRKVVDGRFGLAYRHSRPSRPIDPATQRAVAQARGRASPVTSPSRRKFVRAMQQPSPPTDDRWFCLNAVSRTEQALGAEQASTGAGQSVGPSQRASGRDGMLTWADRQNDQRESKGEVSCAFQSTPRAEAAETSAMPRKLQQSRVPKAGVAIIREPPFSTETHTHPHTSTHLPASAAFAVRGSSSPPARFDRKFKPSSNHGVALDWNCPLNYRKQHVTPAAMPRRGVDTGLHHPPGLLYPPGLPA</sequence>
<feature type="compositionally biased region" description="Basic and acidic residues" evidence="1">
    <location>
        <begin position="159"/>
        <end position="168"/>
    </location>
</feature>
<name>A0A8E2FB54_9PEZI</name>
<dbReference type="Proteomes" id="UP000250140">
    <property type="component" value="Unassembled WGS sequence"/>
</dbReference>
<dbReference type="AlphaFoldDB" id="A0A8E2FB54"/>
<organism evidence="2 3">
    <name type="scientific">Glonium stellatum</name>
    <dbReference type="NCBI Taxonomy" id="574774"/>
    <lineage>
        <taxon>Eukaryota</taxon>
        <taxon>Fungi</taxon>
        <taxon>Dikarya</taxon>
        <taxon>Ascomycota</taxon>
        <taxon>Pezizomycotina</taxon>
        <taxon>Dothideomycetes</taxon>
        <taxon>Pleosporomycetidae</taxon>
        <taxon>Gloniales</taxon>
        <taxon>Gloniaceae</taxon>
        <taxon>Glonium</taxon>
    </lineage>
</organism>
<proteinExistence type="predicted"/>